<accession>A0AAJ0AD20</accession>
<evidence type="ECO:0000313" key="2">
    <source>
        <dbReference type="Proteomes" id="UP001224890"/>
    </source>
</evidence>
<reference evidence="1" key="1">
    <citation type="submission" date="2021-06" db="EMBL/GenBank/DDBJ databases">
        <title>Comparative genomics, transcriptomics and evolutionary studies reveal genomic signatures of adaptation to plant cell wall in hemibiotrophic fungi.</title>
        <authorList>
            <consortium name="DOE Joint Genome Institute"/>
            <person name="Baroncelli R."/>
            <person name="Diaz J.F."/>
            <person name="Benocci T."/>
            <person name="Peng M."/>
            <person name="Battaglia E."/>
            <person name="Haridas S."/>
            <person name="Andreopoulos W."/>
            <person name="Labutti K."/>
            <person name="Pangilinan J."/>
            <person name="Floch G.L."/>
            <person name="Makela M.R."/>
            <person name="Henrissat B."/>
            <person name="Grigoriev I.V."/>
            <person name="Crouch J.A."/>
            <person name="De Vries R.P."/>
            <person name="Sukno S.A."/>
            <person name="Thon M.R."/>
        </authorList>
    </citation>
    <scope>NUCLEOTIDE SEQUENCE</scope>
    <source>
        <strain evidence="1">CBS 193.32</strain>
    </source>
</reference>
<dbReference type="Gene3D" id="3.90.79.10">
    <property type="entry name" value="Nucleoside Triphosphate Pyrophosphohydrolase"/>
    <property type="match status" value="1"/>
</dbReference>
<protein>
    <recommendedName>
        <fullName evidence="3">Thiamine pyrophosphokinase</fullName>
    </recommendedName>
</protein>
<dbReference type="RefSeq" id="XP_060425662.1">
    <property type="nucleotide sequence ID" value="XM_060578420.1"/>
</dbReference>
<dbReference type="CDD" id="cd03676">
    <property type="entry name" value="NUDIX_Tnr3_like"/>
    <property type="match status" value="1"/>
</dbReference>
<organism evidence="1 2">
    <name type="scientific">Colletotrichum godetiae</name>
    <dbReference type="NCBI Taxonomy" id="1209918"/>
    <lineage>
        <taxon>Eukaryota</taxon>
        <taxon>Fungi</taxon>
        <taxon>Dikarya</taxon>
        <taxon>Ascomycota</taxon>
        <taxon>Pezizomycotina</taxon>
        <taxon>Sordariomycetes</taxon>
        <taxon>Hypocreomycetidae</taxon>
        <taxon>Glomerellales</taxon>
        <taxon>Glomerellaceae</taxon>
        <taxon>Colletotrichum</taxon>
        <taxon>Colletotrichum acutatum species complex</taxon>
    </lineage>
</organism>
<evidence type="ECO:0008006" key="3">
    <source>
        <dbReference type="Google" id="ProtNLM"/>
    </source>
</evidence>
<keyword evidence="2" id="KW-1185">Reference proteome</keyword>
<sequence>MLIPKPPHKFNNLLELVQAYSVFQKTPDCWEFGYNNGRDWEKLGMVTAHHAKLLQELETELKRYLSFETIQKRIQLNPGNMKDSETFVNAMKAIREILAPKNNNAKNKFPQAVWSDEKEMWPLYGAGDLTGFICGLSPIFGIVTTGVHLNLYKPDGDDPEKYTIYVARRSDEKSTFPGAYDQCAAGGYQYSNASYGLFNDKSARECLGREVKEELTTSLSAGWLKEATSAPPIQYAFVRDERWGEAFINAPEFGVKIPFDLEVAVDPVFKLNPQEVKIIEPKTVKEIIEILLQDKFKPNSALVMIDFLIRHGCLEKFATTEGIQQMIKILQTHTVVNQLPHWNGI</sequence>
<dbReference type="GeneID" id="85462946"/>
<comment type="caution">
    <text evidence="1">The sequence shown here is derived from an EMBL/GenBank/DDBJ whole genome shotgun (WGS) entry which is preliminary data.</text>
</comment>
<dbReference type="SUPFAM" id="SSF55811">
    <property type="entry name" value="Nudix"/>
    <property type="match status" value="1"/>
</dbReference>
<dbReference type="Proteomes" id="UP001224890">
    <property type="component" value="Unassembled WGS sequence"/>
</dbReference>
<dbReference type="InterPro" id="IPR015797">
    <property type="entry name" value="NUDIX_hydrolase-like_dom_sf"/>
</dbReference>
<name>A0AAJ0AD20_9PEZI</name>
<proteinExistence type="predicted"/>
<dbReference type="EMBL" id="JAHMHR010000045">
    <property type="protein sequence ID" value="KAK1671659.1"/>
    <property type="molecule type" value="Genomic_DNA"/>
</dbReference>
<dbReference type="AlphaFoldDB" id="A0AAJ0AD20"/>
<evidence type="ECO:0000313" key="1">
    <source>
        <dbReference type="EMBL" id="KAK1671659.1"/>
    </source>
</evidence>
<gene>
    <name evidence="1" type="ORF">BDP55DRAFT_718814</name>
</gene>